<proteinExistence type="predicted"/>
<accession>A0A645FXB3</accession>
<dbReference type="NCBIfam" id="TIGR04183">
    <property type="entry name" value="Por_Secre_tail"/>
    <property type="match status" value="1"/>
</dbReference>
<protein>
    <recommendedName>
        <fullName evidence="1">Secretion system C-terminal sorting domain-containing protein</fullName>
    </recommendedName>
</protein>
<dbReference type="EMBL" id="VSSQ01063515">
    <property type="protein sequence ID" value="MPN16544.1"/>
    <property type="molecule type" value="Genomic_DNA"/>
</dbReference>
<feature type="domain" description="Secretion system C-terminal sorting" evidence="1">
    <location>
        <begin position="131"/>
        <end position="191"/>
    </location>
</feature>
<gene>
    <name evidence="2" type="ORF">SDC9_163889</name>
</gene>
<dbReference type="Pfam" id="PF18962">
    <property type="entry name" value="Por_Secre_tail"/>
    <property type="match status" value="1"/>
</dbReference>
<dbReference type="InterPro" id="IPR026444">
    <property type="entry name" value="Secre_tail"/>
</dbReference>
<comment type="caution">
    <text evidence="2">The sequence shown here is derived from an EMBL/GenBank/DDBJ whole genome shotgun (WGS) entry which is preliminary data.</text>
</comment>
<evidence type="ECO:0000259" key="1">
    <source>
        <dbReference type="Pfam" id="PF18962"/>
    </source>
</evidence>
<organism evidence="2">
    <name type="scientific">bioreactor metagenome</name>
    <dbReference type="NCBI Taxonomy" id="1076179"/>
    <lineage>
        <taxon>unclassified sequences</taxon>
        <taxon>metagenomes</taxon>
        <taxon>ecological metagenomes</taxon>
    </lineage>
</organism>
<name>A0A645FXB3_9ZZZZ</name>
<dbReference type="AlphaFoldDB" id="A0A645FXB3"/>
<sequence length="198" mass="21927">MTQNSFWGNAGKVFQELYEPTAGFNLSGLNVDKQYDFNFFSSRTNVTDNRETTFTVIGENQGSSSIDAANNTSNIATVTGIKPKTDGTITISIGAGANNSNEYKFFYLNAMVISPVVTSGMEDLKTKAIEVYPNPIKNMLNIKGESELANVEIVSVTGERIFLKESVNEHTLQLDLNWLDKGYYILKTKIGCTFFIKN</sequence>
<evidence type="ECO:0000313" key="2">
    <source>
        <dbReference type="EMBL" id="MPN16544.1"/>
    </source>
</evidence>
<reference evidence="2" key="1">
    <citation type="submission" date="2019-08" db="EMBL/GenBank/DDBJ databases">
        <authorList>
            <person name="Kucharzyk K."/>
            <person name="Murdoch R.W."/>
            <person name="Higgins S."/>
            <person name="Loffler F."/>
        </authorList>
    </citation>
    <scope>NUCLEOTIDE SEQUENCE</scope>
</reference>